<sequence>MHRFAPYPPYPPSKRRPMAEKTGLTLVGSGKPEDSGSMSSIGSLMKRIALLPHELKAQIICETLCEERCIFTLLPKPHCWLCSDGKSAAITPHIEVYTKGHLGKRGTITIGKDHNHFSVNVIPHDFDLRPCNNLLRRSFPAAYLHGLQDAGRRAVHAFRFRVRYDSVSSEEQLSEWLRKFKATWTDEGLVKHPPPKAGSGNTSKNNRDAHTATAMSVDGSEGGPDFNRFRHLLLANKVYDRDPDFESIWELCRRRSKISFPYHRFLWCPSEYREHMTHEHRAVVLQPDWAILSRNLETLTLDLRRKQALTNIAVFEAAKVMSANLQLRRLLLMGLRTEKRQKLVRKTLKGTPANETMFASSEHQTIEDLEEVESFGKFKNWVAAFRGALRPGGELVFVDILA</sequence>
<dbReference type="OMA" id="THEHRAV"/>
<protein>
    <submittedName>
        <fullName evidence="2">Predicted protein</fullName>
    </submittedName>
</protein>
<proteinExistence type="predicted"/>
<accession>C9SMP3</accession>
<dbReference type="AlphaFoldDB" id="C9SMP3"/>
<dbReference type="HOGENOM" id="CLU_719638_0_0_1"/>
<dbReference type="KEGG" id="val:VDBG_06167"/>
<dbReference type="RefSeq" id="XP_003003725.1">
    <property type="nucleotide sequence ID" value="XM_003003679.1"/>
</dbReference>
<dbReference type="Proteomes" id="UP000008698">
    <property type="component" value="Unassembled WGS sequence"/>
</dbReference>
<evidence type="ECO:0000313" key="3">
    <source>
        <dbReference type="Proteomes" id="UP000008698"/>
    </source>
</evidence>
<evidence type="ECO:0000313" key="2">
    <source>
        <dbReference type="EMBL" id="EEY20058.1"/>
    </source>
</evidence>
<keyword evidence="3" id="KW-1185">Reference proteome</keyword>
<name>C9SMP3_VERA1</name>
<reference evidence="3" key="1">
    <citation type="journal article" date="2011" name="PLoS Pathog.">
        <title>Comparative genomics yields insights into niche adaptation of plant vascular wilt pathogens.</title>
        <authorList>
            <person name="Klosterman S.J."/>
            <person name="Subbarao K.V."/>
            <person name="Kang S."/>
            <person name="Veronese P."/>
            <person name="Gold S.E."/>
            <person name="Thomma B.P.H.J."/>
            <person name="Chen Z."/>
            <person name="Henrissat B."/>
            <person name="Lee Y.-H."/>
            <person name="Park J."/>
            <person name="Garcia-Pedrajas M.D."/>
            <person name="Barbara D.J."/>
            <person name="Anchieta A."/>
            <person name="de Jonge R."/>
            <person name="Santhanam P."/>
            <person name="Maruthachalam K."/>
            <person name="Atallah Z."/>
            <person name="Amyotte S.G."/>
            <person name="Paz Z."/>
            <person name="Inderbitzin P."/>
            <person name="Hayes R.J."/>
            <person name="Heiman D.I."/>
            <person name="Young S."/>
            <person name="Zeng Q."/>
            <person name="Engels R."/>
            <person name="Galagan J."/>
            <person name="Cuomo C.A."/>
            <person name="Dobinson K.F."/>
            <person name="Ma L.-J."/>
        </authorList>
    </citation>
    <scope>NUCLEOTIDE SEQUENCE [LARGE SCALE GENOMIC DNA]</scope>
    <source>
        <strain evidence="3">VaMs.102 / ATCC MYA-4576 / FGSC 10136</strain>
    </source>
</reference>
<dbReference type="eggNOG" id="ENOG502T3Z2">
    <property type="taxonomic scope" value="Eukaryota"/>
</dbReference>
<dbReference type="OrthoDB" id="5104994at2759"/>
<gene>
    <name evidence="2" type="ORF">VDBG_06167</name>
</gene>
<dbReference type="GeneID" id="9534827"/>
<organism evidence="3">
    <name type="scientific">Verticillium alfalfae (strain VaMs.102 / ATCC MYA-4576 / FGSC 10136)</name>
    <name type="common">Verticillium wilt of alfalfa</name>
    <name type="synonym">Verticillium albo-atrum</name>
    <dbReference type="NCBI Taxonomy" id="526221"/>
    <lineage>
        <taxon>Eukaryota</taxon>
        <taxon>Fungi</taxon>
        <taxon>Dikarya</taxon>
        <taxon>Ascomycota</taxon>
        <taxon>Pezizomycotina</taxon>
        <taxon>Sordariomycetes</taxon>
        <taxon>Hypocreomycetidae</taxon>
        <taxon>Glomerellales</taxon>
        <taxon>Plectosphaerellaceae</taxon>
        <taxon>Verticillium</taxon>
    </lineage>
</organism>
<feature type="region of interest" description="Disordered" evidence="1">
    <location>
        <begin position="188"/>
        <end position="209"/>
    </location>
</feature>
<evidence type="ECO:0000256" key="1">
    <source>
        <dbReference type="SAM" id="MobiDB-lite"/>
    </source>
</evidence>
<dbReference type="EMBL" id="DS985220">
    <property type="protein sequence ID" value="EEY20058.1"/>
    <property type="molecule type" value="Genomic_DNA"/>
</dbReference>